<gene>
    <name evidence="4" type="ORF">EI983_02525</name>
</gene>
<dbReference type="Proteomes" id="UP000428330">
    <property type="component" value="Chromosome"/>
</dbReference>
<reference evidence="5" key="1">
    <citation type="submission" date="2018-12" db="EMBL/GenBank/DDBJ databases">
        <title>Complete genome sequence of Roseovarius sp. MME-070.</title>
        <authorList>
            <person name="Nam Y.-D."/>
            <person name="Kang J."/>
            <person name="Chung W.-H."/>
            <person name="Park Y.S."/>
        </authorList>
    </citation>
    <scope>NUCLEOTIDE SEQUENCE [LARGE SCALE GENOMIC DNA]</scope>
    <source>
        <strain evidence="5">MME-070</strain>
    </source>
</reference>
<dbReference type="Gene3D" id="3.40.50.12780">
    <property type="entry name" value="N-terminal domain of ligase-like"/>
    <property type="match status" value="1"/>
</dbReference>
<protein>
    <submittedName>
        <fullName evidence="4">Malonyl-CoA synthase</fullName>
    </submittedName>
</protein>
<evidence type="ECO:0000256" key="1">
    <source>
        <dbReference type="ARBA" id="ARBA00006432"/>
    </source>
</evidence>
<name>A0A6I6IN20_9RHOB</name>
<dbReference type="EMBL" id="CP034348">
    <property type="protein sequence ID" value="QGX97211.1"/>
    <property type="molecule type" value="Genomic_DNA"/>
</dbReference>
<dbReference type="InterPro" id="IPR045851">
    <property type="entry name" value="AMP-bd_C_sf"/>
</dbReference>
<evidence type="ECO:0000259" key="2">
    <source>
        <dbReference type="Pfam" id="PF00501"/>
    </source>
</evidence>
<dbReference type="GO" id="GO:0031956">
    <property type="term" value="F:medium-chain fatty acid-CoA ligase activity"/>
    <property type="evidence" value="ECO:0007669"/>
    <property type="project" value="TreeGrafter"/>
</dbReference>
<dbReference type="NCBIfam" id="NF005702">
    <property type="entry name" value="PRK07514.1"/>
    <property type="match status" value="1"/>
</dbReference>
<dbReference type="KEGG" id="rom:EI983_02525"/>
<organism evidence="4 5">
    <name type="scientific">Roseovarius faecimaris</name>
    <dbReference type="NCBI Taxonomy" id="2494550"/>
    <lineage>
        <taxon>Bacteria</taxon>
        <taxon>Pseudomonadati</taxon>
        <taxon>Pseudomonadota</taxon>
        <taxon>Alphaproteobacteria</taxon>
        <taxon>Rhodobacterales</taxon>
        <taxon>Roseobacteraceae</taxon>
        <taxon>Roseovarius</taxon>
    </lineage>
</organism>
<keyword evidence="5" id="KW-1185">Reference proteome</keyword>
<dbReference type="InterPro" id="IPR020845">
    <property type="entry name" value="AMP-binding_CS"/>
</dbReference>
<feature type="domain" description="AMP-binding enzyme C-terminal" evidence="3">
    <location>
        <begin position="413"/>
        <end position="488"/>
    </location>
</feature>
<dbReference type="RefSeq" id="WP_157705717.1">
    <property type="nucleotide sequence ID" value="NZ_CP034348.1"/>
</dbReference>
<evidence type="ECO:0000313" key="5">
    <source>
        <dbReference type="Proteomes" id="UP000428330"/>
    </source>
</evidence>
<dbReference type="SUPFAM" id="SSF56801">
    <property type="entry name" value="Acetyl-CoA synthetase-like"/>
    <property type="match status" value="1"/>
</dbReference>
<dbReference type="InterPro" id="IPR000873">
    <property type="entry name" value="AMP-dep_synth/lig_dom"/>
</dbReference>
<accession>A0A6I6IN20</accession>
<proteinExistence type="inferred from homology"/>
<dbReference type="AlphaFoldDB" id="A0A6I6IN20"/>
<dbReference type="OrthoDB" id="9803968at2"/>
<dbReference type="GO" id="GO:0006631">
    <property type="term" value="P:fatty acid metabolic process"/>
    <property type="evidence" value="ECO:0007669"/>
    <property type="project" value="TreeGrafter"/>
</dbReference>
<dbReference type="PANTHER" id="PTHR43201:SF8">
    <property type="entry name" value="ACYL-COA SYNTHETASE FAMILY MEMBER 3"/>
    <property type="match status" value="1"/>
</dbReference>
<dbReference type="Pfam" id="PF13193">
    <property type="entry name" value="AMP-binding_C"/>
    <property type="match status" value="1"/>
</dbReference>
<sequence length="505" mass="55523">MTNPLYDTLFGQHQGKSTTFLQLPDGTVITHDAFLQMAAQYANLLMELGVKPGDRVAVQIAKSPQALAVYAACAQAGIVFLPLNTAYTADEVSYFAENSGAQLILCDSNRFEALTPIAQACGAVLETMNADGSGTFTSRAHDMPVSFKTVDRSQDDLAAFLYTSGTTGRSKGAMLTQGNLLSNCEALTKEWRFTDKDALLHALPIFHTHGLFVATNISLLAGGKMLFMPKFDLDVMLDLMPQATTMMGVPTFYTRLLDDPRFTRELAQHMRLFISGSAPLLAETHTQFEARTGHRILERYGMTETNMNTSNPYDGERRAGTVGFPLPGVEVKITDSKTGKTLPQGEIGEIEVRGPNVFKGYWQMPEKTAEELREDGFFITGDLGRVDEDGYLHIVGRNKDLIISGGYNIYPKEIELLLDDEPGVLESAVIGVPHPDFGETVVGVLVADNQGDLDLESIKKNISGSLARFKHPQRLVVLPELPRNTMGKVQKKELREQFKDMFTPA</sequence>
<dbReference type="CDD" id="cd05941">
    <property type="entry name" value="MCS"/>
    <property type="match status" value="1"/>
</dbReference>
<evidence type="ECO:0000313" key="4">
    <source>
        <dbReference type="EMBL" id="QGX97211.1"/>
    </source>
</evidence>
<dbReference type="PANTHER" id="PTHR43201">
    <property type="entry name" value="ACYL-COA SYNTHETASE"/>
    <property type="match status" value="1"/>
</dbReference>
<dbReference type="InterPro" id="IPR025110">
    <property type="entry name" value="AMP-bd_C"/>
</dbReference>
<feature type="domain" description="AMP-dependent synthetase/ligase" evidence="2">
    <location>
        <begin position="24"/>
        <end position="362"/>
    </location>
</feature>
<dbReference type="InterPro" id="IPR042099">
    <property type="entry name" value="ANL_N_sf"/>
</dbReference>
<dbReference type="PROSITE" id="PS00455">
    <property type="entry name" value="AMP_BINDING"/>
    <property type="match status" value="1"/>
</dbReference>
<evidence type="ECO:0000259" key="3">
    <source>
        <dbReference type="Pfam" id="PF13193"/>
    </source>
</evidence>
<dbReference type="Pfam" id="PF00501">
    <property type="entry name" value="AMP-binding"/>
    <property type="match status" value="1"/>
</dbReference>
<dbReference type="Gene3D" id="3.30.300.30">
    <property type="match status" value="1"/>
</dbReference>
<comment type="similarity">
    <text evidence="1">Belongs to the ATP-dependent AMP-binding enzyme family.</text>
</comment>